<dbReference type="GO" id="GO:0005829">
    <property type="term" value="C:cytosol"/>
    <property type="evidence" value="ECO:0007669"/>
    <property type="project" value="TreeGrafter"/>
</dbReference>
<dbReference type="InterPro" id="IPR001555">
    <property type="entry name" value="GART_AS"/>
</dbReference>
<evidence type="ECO:0000259" key="9">
    <source>
        <dbReference type="Pfam" id="PF00551"/>
    </source>
</evidence>
<dbReference type="KEGG" id="gem:GM21_2463"/>
<dbReference type="PANTHER" id="PTHR43369">
    <property type="entry name" value="PHOSPHORIBOSYLGLYCINAMIDE FORMYLTRANSFERASE"/>
    <property type="match status" value="1"/>
</dbReference>
<proteinExistence type="inferred from homology"/>
<comment type="similarity">
    <text evidence="5">Belongs to the GART family.</text>
</comment>
<evidence type="ECO:0000256" key="4">
    <source>
        <dbReference type="ARBA" id="ARBA00022755"/>
    </source>
</evidence>
<organism evidence="10">
    <name type="scientific">Geobacter sp. (strain M21)</name>
    <dbReference type="NCBI Taxonomy" id="443144"/>
    <lineage>
        <taxon>Bacteria</taxon>
        <taxon>Pseudomonadati</taxon>
        <taxon>Thermodesulfobacteriota</taxon>
        <taxon>Desulfuromonadia</taxon>
        <taxon>Geobacterales</taxon>
        <taxon>Geobacteraceae</taxon>
        <taxon>Geobacter</taxon>
    </lineage>
</organism>
<dbReference type="Gene3D" id="3.40.50.170">
    <property type="entry name" value="Formyl transferase, N-terminal domain"/>
    <property type="match status" value="1"/>
</dbReference>
<dbReference type="HOGENOM" id="CLU_073809_1_0_7"/>
<name>C6DZW2_GEOSM</name>
<comment type="pathway">
    <text evidence="1">Purine metabolism; IMP biosynthesis via de novo pathway; N(2)-formyl-N(1)-(5-phospho-D-ribosyl)glycinamide from N(1)-(5-phospho-D-ribosyl)glycinamide (10-formyl THF route): step 1/1.</text>
</comment>
<dbReference type="SUPFAM" id="SSF53328">
    <property type="entry name" value="Formyltransferase"/>
    <property type="match status" value="1"/>
</dbReference>
<evidence type="ECO:0000256" key="2">
    <source>
        <dbReference type="ARBA" id="ARBA00012254"/>
    </source>
</evidence>
<keyword evidence="3 10" id="KW-0808">Transferase</keyword>
<dbReference type="PANTHER" id="PTHR43369:SF2">
    <property type="entry name" value="PHOSPHORIBOSYLGLYCINAMIDE FORMYLTRANSFERASE"/>
    <property type="match status" value="1"/>
</dbReference>
<gene>
    <name evidence="10" type="ordered locus">GM21_2463</name>
</gene>
<reference evidence="10" key="1">
    <citation type="submission" date="2009-07" db="EMBL/GenBank/DDBJ databases">
        <title>Complete sequence of Geobacter sp. M21.</title>
        <authorList>
            <consortium name="US DOE Joint Genome Institute"/>
            <person name="Lucas S."/>
            <person name="Copeland A."/>
            <person name="Lapidus A."/>
            <person name="Glavina del Rio T."/>
            <person name="Dalin E."/>
            <person name="Tice H."/>
            <person name="Bruce D."/>
            <person name="Goodwin L."/>
            <person name="Pitluck S."/>
            <person name="Saunders E."/>
            <person name="Brettin T."/>
            <person name="Detter J.C."/>
            <person name="Han C."/>
            <person name="Larimer F."/>
            <person name="Land M."/>
            <person name="Hauser L."/>
            <person name="Kyrpides N."/>
            <person name="Ovchinnikova G."/>
            <person name="Lovley D."/>
        </authorList>
    </citation>
    <scope>NUCLEOTIDE SEQUENCE [LARGE SCALE GENOMIC DNA]</scope>
    <source>
        <strain evidence="10">M21</strain>
    </source>
</reference>
<dbReference type="AlphaFoldDB" id="C6DZW2"/>
<evidence type="ECO:0000256" key="7">
    <source>
        <dbReference type="ARBA" id="ARBA00041682"/>
    </source>
</evidence>
<dbReference type="eggNOG" id="COG0223">
    <property type="taxonomic scope" value="Bacteria"/>
</dbReference>
<feature type="domain" description="Formyl transferase N-terminal" evidence="9">
    <location>
        <begin position="107"/>
        <end position="224"/>
    </location>
</feature>
<dbReference type="GO" id="GO:0004644">
    <property type="term" value="F:phosphoribosylglycinamide formyltransferase activity"/>
    <property type="evidence" value="ECO:0007669"/>
    <property type="project" value="UniProtKB-EC"/>
</dbReference>
<evidence type="ECO:0000256" key="1">
    <source>
        <dbReference type="ARBA" id="ARBA00005054"/>
    </source>
</evidence>
<evidence type="ECO:0000256" key="5">
    <source>
        <dbReference type="ARBA" id="ARBA00038440"/>
    </source>
</evidence>
<dbReference type="OrthoDB" id="5320219at2"/>
<keyword evidence="4" id="KW-0658">Purine biosynthesis</keyword>
<comment type="catalytic activity">
    <reaction evidence="8">
        <text>N(1)-(5-phospho-beta-D-ribosyl)glycinamide + (6R)-10-formyltetrahydrofolate = N(2)-formyl-N(1)-(5-phospho-beta-D-ribosyl)glycinamide + (6S)-5,6,7,8-tetrahydrofolate + H(+)</text>
        <dbReference type="Rhea" id="RHEA:15053"/>
        <dbReference type="ChEBI" id="CHEBI:15378"/>
        <dbReference type="ChEBI" id="CHEBI:57453"/>
        <dbReference type="ChEBI" id="CHEBI:143788"/>
        <dbReference type="ChEBI" id="CHEBI:147286"/>
        <dbReference type="ChEBI" id="CHEBI:195366"/>
        <dbReference type="EC" id="2.1.2.2"/>
    </reaction>
</comment>
<dbReference type="EC" id="2.1.2.2" evidence="2"/>
<dbReference type="STRING" id="443144.GM21_2463"/>
<accession>C6DZW2</accession>
<protein>
    <recommendedName>
        <fullName evidence="2">phosphoribosylglycinamide formyltransferase 1</fullName>
        <ecNumber evidence="2">2.1.2.2</ecNumber>
    </recommendedName>
    <alternativeName>
        <fullName evidence="7">5'-phosphoribosylglycinamide transformylase</fullName>
    </alternativeName>
    <alternativeName>
        <fullName evidence="6">GAR transformylase</fullName>
    </alternativeName>
</protein>
<dbReference type="InterPro" id="IPR036477">
    <property type="entry name" value="Formyl_transf_N_sf"/>
</dbReference>
<sequence>MSTLSVVMVVSSDPSDIYFANQLARRLGAAAVVMEDQQVPVPMAKRVAKLGQKLLRPWEIPGLLRERRIVAEHVRRSSAIDRAGFGDDGYRLQLPDSCRVIRVSGKNSVNLPATVAAVRELAPDLLLLCGCSIVKQELLSVPRLGALNLHGGLAQKYRGVWTTLWAVVNREPEYVGATVHFVSAGIDDGDIIFQGRPGIEAGDDPESLYVKVVKLGVEMMVAAVGSLASGEVRRYRLEERGELYLSRMVTPAVLEKAWLAIEDGVIPAYLAAKNERDQPVVACMRGYFSP</sequence>
<evidence type="ECO:0000256" key="6">
    <source>
        <dbReference type="ARBA" id="ARBA00041324"/>
    </source>
</evidence>
<dbReference type="Pfam" id="PF00551">
    <property type="entry name" value="Formyl_trans_N"/>
    <property type="match status" value="1"/>
</dbReference>
<dbReference type="EMBL" id="CP001661">
    <property type="protein sequence ID" value="ACT18506.1"/>
    <property type="molecule type" value="Genomic_DNA"/>
</dbReference>
<dbReference type="InterPro" id="IPR002376">
    <property type="entry name" value="Formyl_transf_N"/>
</dbReference>
<evidence type="ECO:0000256" key="3">
    <source>
        <dbReference type="ARBA" id="ARBA00022679"/>
    </source>
</evidence>
<evidence type="ECO:0000256" key="8">
    <source>
        <dbReference type="ARBA" id="ARBA00047664"/>
    </source>
</evidence>
<dbReference type="PROSITE" id="PS00373">
    <property type="entry name" value="GART"/>
    <property type="match status" value="1"/>
</dbReference>
<dbReference type="GO" id="GO:0006189">
    <property type="term" value="P:'de novo' IMP biosynthetic process"/>
    <property type="evidence" value="ECO:0007669"/>
    <property type="project" value="TreeGrafter"/>
</dbReference>
<dbReference type="CDD" id="cd08653">
    <property type="entry name" value="FMT_core_like_3"/>
    <property type="match status" value="1"/>
</dbReference>
<evidence type="ECO:0000313" key="10">
    <source>
        <dbReference type="EMBL" id="ACT18506.1"/>
    </source>
</evidence>